<name>A0AAD4BR75_BOLED</name>
<reference evidence="2" key="1">
    <citation type="submission" date="2019-10" db="EMBL/GenBank/DDBJ databases">
        <authorList>
            <consortium name="DOE Joint Genome Institute"/>
            <person name="Kuo A."/>
            <person name="Miyauchi S."/>
            <person name="Kiss E."/>
            <person name="Drula E."/>
            <person name="Kohler A."/>
            <person name="Sanchez-Garcia M."/>
            <person name="Andreopoulos B."/>
            <person name="Barry K.W."/>
            <person name="Bonito G."/>
            <person name="Buee M."/>
            <person name="Carver A."/>
            <person name="Chen C."/>
            <person name="Cichocki N."/>
            <person name="Clum A."/>
            <person name="Culley D."/>
            <person name="Crous P.W."/>
            <person name="Fauchery L."/>
            <person name="Girlanda M."/>
            <person name="Hayes R."/>
            <person name="Keri Z."/>
            <person name="LaButti K."/>
            <person name="Lipzen A."/>
            <person name="Lombard V."/>
            <person name="Magnuson J."/>
            <person name="Maillard F."/>
            <person name="Morin E."/>
            <person name="Murat C."/>
            <person name="Nolan M."/>
            <person name="Ohm R."/>
            <person name="Pangilinan J."/>
            <person name="Pereira M."/>
            <person name="Perotto S."/>
            <person name="Peter M."/>
            <person name="Riley R."/>
            <person name="Sitrit Y."/>
            <person name="Stielow B."/>
            <person name="Szollosi G."/>
            <person name="Zifcakova L."/>
            <person name="Stursova M."/>
            <person name="Spatafora J.W."/>
            <person name="Tedersoo L."/>
            <person name="Vaario L.-M."/>
            <person name="Yamada A."/>
            <person name="Yan M."/>
            <person name="Wang P."/>
            <person name="Xu J."/>
            <person name="Bruns T."/>
            <person name="Baldrian P."/>
            <person name="Vilgalys R."/>
            <person name="Henrissat B."/>
            <person name="Grigoriev I.V."/>
            <person name="Hibbett D."/>
            <person name="Nagy L.G."/>
            <person name="Martin F.M."/>
        </authorList>
    </citation>
    <scope>NUCLEOTIDE SEQUENCE</scope>
    <source>
        <strain evidence="2">BED1</strain>
    </source>
</reference>
<dbReference type="AlphaFoldDB" id="A0AAD4BR75"/>
<comment type="caution">
    <text evidence="2">The sequence shown here is derived from an EMBL/GenBank/DDBJ whole genome shotgun (WGS) entry which is preliminary data.</text>
</comment>
<organism evidence="2 3">
    <name type="scientific">Boletus edulis BED1</name>
    <dbReference type="NCBI Taxonomy" id="1328754"/>
    <lineage>
        <taxon>Eukaryota</taxon>
        <taxon>Fungi</taxon>
        <taxon>Dikarya</taxon>
        <taxon>Basidiomycota</taxon>
        <taxon>Agaricomycotina</taxon>
        <taxon>Agaricomycetes</taxon>
        <taxon>Agaricomycetidae</taxon>
        <taxon>Boletales</taxon>
        <taxon>Boletineae</taxon>
        <taxon>Boletaceae</taxon>
        <taxon>Boletoideae</taxon>
        <taxon>Boletus</taxon>
    </lineage>
</organism>
<accession>A0AAD4BR75</accession>
<dbReference type="EMBL" id="WHUW01000017">
    <property type="protein sequence ID" value="KAF8438068.1"/>
    <property type="molecule type" value="Genomic_DNA"/>
</dbReference>
<reference evidence="2" key="2">
    <citation type="journal article" date="2020" name="Nat. Commun.">
        <title>Large-scale genome sequencing of mycorrhizal fungi provides insights into the early evolution of symbiotic traits.</title>
        <authorList>
            <person name="Miyauchi S."/>
            <person name="Kiss E."/>
            <person name="Kuo A."/>
            <person name="Drula E."/>
            <person name="Kohler A."/>
            <person name="Sanchez-Garcia M."/>
            <person name="Morin E."/>
            <person name="Andreopoulos B."/>
            <person name="Barry K.W."/>
            <person name="Bonito G."/>
            <person name="Buee M."/>
            <person name="Carver A."/>
            <person name="Chen C."/>
            <person name="Cichocki N."/>
            <person name="Clum A."/>
            <person name="Culley D."/>
            <person name="Crous P.W."/>
            <person name="Fauchery L."/>
            <person name="Girlanda M."/>
            <person name="Hayes R.D."/>
            <person name="Keri Z."/>
            <person name="LaButti K."/>
            <person name="Lipzen A."/>
            <person name="Lombard V."/>
            <person name="Magnuson J."/>
            <person name="Maillard F."/>
            <person name="Murat C."/>
            <person name="Nolan M."/>
            <person name="Ohm R.A."/>
            <person name="Pangilinan J."/>
            <person name="Pereira M.F."/>
            <person name="Perotto S."/>
            <person name="Peter M."/>
            <person name="Pfister S."/>
            <person name="Riley R."/>
            <person name="Sitrit Y."/>
            <person name="Stielow J.B."/>
            <person name="Szollosi G."/>
            <person name="Zifcakova L."/>
            <person name="Stursova M."/>
            <person name="Spatafora J.W."/>
            <person name="Tedersoo L."/>
            <person name="Vaario L.M."/>
            <person name="Yamada A."/>
            <person name="Yan M."/>
            <person name="Wang P."/>
            <person name="Xu J."/>
            <person name="Bruns T."/>
            <person name="Baldrian P."/>
            <person name="Vilgalys R."/>
            <person name="Dunand C."/>
            <person name="Henrissat B."/>
            <person name="Grigoriev I.V."/>
            <person name="Hibbett D."/>
            <person name="Nagy L.G."/>
            <person name="Martin F.M."/>
        </authorList>
    </citation>
    <scope>NUCLEOTIDE SEQUENCE</scope>
    <source>
        <strain evidence="2">BED1</strain>
    </source>
</reference>
<evidence type="ECO:0000256" key="1">
    <source>
        <dbReference type="SAM" id="Phobius"/>
    </source>
</evidence>
<feature type="transmembrane region" description="Helical" evidence="1">
    <location>
        <begin position="412"/>
        <end position="430"/>
    </location>
</feature>
<proteinExistence type="predicted"/>
<keyword evidence="1" id="KW-1133">Transmembrane helix</keyword>
<protein>
    <submittedName>
        <fullName evidence="2">Uncharacterized protein</fullName>
    </submittedName>
</protein>
<keyword evidence="1" id="KW-0812">Transmembrane</keyword>
<dbReference type="Proteomes" id="UP001194468">
    <property type="component" value="Unassembled WGS sequence"/>
</dbReference>
<sequence length="490" mass="55049">MQVSTLPKCETRLNPVTSTNTSRYDNSAYVQLCSQVIVRGPASRNRICSSPKWQRLVHPEGQPYFVLSGEFAFAVITEANMEDAQTQDRILDGITAANTQLYCHDTKIPPRCELFLELGHDQVTINYYFVDHIERELFWLEDLCTEFLNIPPAASSSHLKTELRRLYWVHVEFFPMHHVHEQQLEFSKMVDDLCNVISHGQADRLTSKTSTFPYTADTCRQFLELLSRKRGQRVDGHTLCFAARLAGAISNQQFVTFYGQQTAQLDRLQEMFHPNDVQHKWLSNAANFLMWGIPLHYTSLLDDLYVNEEVYADQWTRFLSNCLADWTSSLSWSLPVLIASLLLANVRGGTMSTSIPSVLSCAVSITSASCLHLRHHPLAESSAGVGARYLRFAKSSTVGFLPSSVAFSLPRAGYLWGVGLLTAQFLFVASQSVSKFVALVAGSAIAAMMLFVLCVIHPEDASMASLFRSLTSWCIPRLYDLEASEDESMV</sequence>
<feature type="transmembrane region" description="Helical" evidence="1">
    <location>
        <begin position="436"/>
        <end position="456"/>
    </location>
</feature>
<keyword evidence="1" id="KW-0472">Membrane</keyword>
<gene>
    <name evidence="2" type="ORF">L210DRAFT_3545383</name>
</gene>
<evidence type="ECO:0000313" key="3">
    <source>
        <dbReference type="Proteomes" id="UP001194468"/>
    </source>
</evidence>
<evidence type="ECO:0000313" key="2">
    <source>
        <dbReference type="EMBL" id="KAF8438068.1"/>
    </source>
</evidence>
<keyword evidence="3" id="KW-1185">Reference proteome</keyword>